<dbReference type="Proteomes" id="UP000286997">
    <property type="component" value="Unassembled WGS sequence"/>
</dbReference>
<sequence>MSLISSETSPGSVDPAPFAGEIHSTGAPVVDVDPFSTEFFEDPHRIHEALREAGPVVWLPRWGVHAVARYDEVRAVLHDPATFCSGRGVGLSDFAKEPPWRPQSLILEADPPAHGRTRAVLNRVLSPAVMKTLRGRFEAAAARLVDDLLARREIDAVTDLAEAFPLSVFPEAVGLRRDGREHLLPYAGLAFNAFGPPNELRRRAFETAAPHVAWVMEQCQRENLAPGGFGAAIHAAADAGAITHDEAPLLVRSLLTAGLDTTVNSIGAAVYCLARFPEAWARLRAEPGLARAAFEEAVRFESPVQTFFRTTTRPVEIGGARLDEGSKVLMFLGAANRDPRRWDEPGRYDPGRATVGHVGFGSGIHMCVGQLLGRLEGEVILSALAARVGSIAIGGPVVRRYNNTLRGLERLPVTLTAA</sequence>
<dbReference type="PRINTS" id="PR00359">
    <property type="entry name" value="BP450"/>
</dbReference>
<comment type="cofactor">
    <cofactor evidence="1">
        <name>heme</name>
        <dbReference type="ChEBI" id="CHEBI:30413"/>
    </cofactor>
</comment>
<comment type="caution">
    <text evidence="5">The sequence shown here is derived from an EMBL/GenBank/DDBJ whole genome shotgun (WGS) entry which is preliminary data.</text>
</comment>
<keyword evidence="3" id="KW-0560">Oxidoreductase</keyword>
<name>A0A3S2YLW0_9HYPH</name>
<dbReference type="Pfam" id="PF00067">
    <property type="entry name" value="p450"/>
    <property type="match status" value="1"/>
</dbReference>
<gene>
    <name evidence="5" type="ORF">EOE48_24960</name>
</gene>
<dbReference type="GO" id="GO:0020037">
    <property type="term" value="F:heme binding"/>
    <property type="evidence" value="ECO:0007669"/>
    <property type="project" value="InterPro"/>
</dbReference>
<evidence type="ECO:0000313" key="6">
    <source>
        <dbReference type="Proteomes" id="UP000286997"/>
    </source>
</evidence>
<evidence type="ECO:0000256" key="3">
    <source>
        <dbReference type="RuleBase" id="RU000461"/>
    </source>
</evidence>
<feature type="compositionally biased region" description="Polar residues" evidence="4">
    <location>
        <begin position="1"/>
        <end position="11"/>
    </location>
</feature>
<keyword evidence="3" id="KW-0479">Metal-binding</keyword>
<keyword evidence="6" id="KW-1185">Reference proteome</keyword>
<proteinExistence type="inferred from homology"/>
<keyword evidence="3" id="KW-0503">Monooxygenase</keyword>
<dbReference type="AlphaFoldDB" id="A0A3S2YLW0"/>
<reference evidence="5 6" key="1">
    <citation type="submission" date="2019-01" db="EMBL/GenBank/DDBJ databases">
        <authorList>
            <person name="Chen W.-M."/>
        </authorList>
    </citation>
    <scope>NUCLEOTIDE SEQUENCE [LARGE SCALE GENOMIC DNA]</scope>
    <source>
        <strain evidence="5 6">TER-1</strain>
    </source>
</reference>
<dbReference type="Gene3D" id="1.10.630.10">
    <property type="entry name" value="Cytochrome P450"/>
    <property type="match status" value="1"/>
</dbReference>
<evidence type="ECO:0000256" key="1">
    <source>
        <dbReference type="ARBA" id="ARBA00001971"/>
    </source>
</evidence>
<feature type="region of interest" description="Disordered" evidence="4">
    <location>
        <begin position="1"/>
        <end position="20"/>
    </location>
</feature>
<dbReference type="PANTHER" id="PTHR46696">
    <property type="entry name" value="P450, PUTATIVE (EUROFUNG)-RELATED"/>
    <property type="match status" value="1"/>
</dbReference>
<dbReference type="PROSITE" id="PS00086">
    <property type="entry name" value="CYTOCHROME_P450"/>
    <property type="match status" value="1"/>
</dbReference>
<dbReference type="InterPro" id="IPR036396">
    <property type="entry name" value="Cyt_P450_sf"/>
</dbReference>
<accession>A0A3S2YLW0</accession>
<dbReference type="GO" id="GO:0016705">
    <property type="term" value="F:oxidoreductase activity, acting on paired donors, with incorporation or reduction of molecular oxygen"/>
    <property type="evidence" value="ECO:0007669"/>
    <property type="project" value="InterPro"/>
</dbReference>
<dbReference type="InterPro" id="IPR017972">
    <property type="entry name" value="Cyt_P450_CS"/>
</dbReference>
<evidence type="ECO:0000256" key="4">
    <source>
        <dbReference type="SAM" id="MobiDB-lite"/>
    </source>
</evidence>
<dbReference type="InterPro" id="IPR002397">
    <property type="entry name" value="Cyt_P450_B"/>
</dbReference>
<protein>
    <submittedName>
        <fullName evidence="5">Cytochrome P450</fullName>
    </submittedName>
</protein>
<evidence type="ECO:0000256" key="2">
    <source>
        <dbReference type="ARBA" id="ARBA00010617"/>
    </source>
</evidence>
<dbReference type="OrthoDB" id="9801155at2"/>
<dbReference type="GO" id="GO:0005506">
    <property type="term" value="F:iron ion binding"/>
    <property type="evidence" value="ECO:0007669"/>
    <property type="project" value="InterPro"/>
</dbReference>
<dbReference type="RefSeq" id="WP_127733594.1">
    <property type="nucleotide sequence ID" value="NZ_SACP01000036.1"/>
</dbReference>
<dbReference type="EMBL" id="SACP01000036">
    <property type="protein sequence ID" value="RVU14089.1"/>
    <property type="molecule type" value="Genomic_DNA"/>
</dbReference>
<dbReference type="PANTHER" id="PTHR46696:SF1">
    <property type="entry name" value="CYTOCHROME P450 YJIB-RELATED"/>
    <property type="match status" value="1"/>
</dbReference>
<organism evidence="5 6">
    <name type="scientific">Methylobacterium oryzihabitans</name>
    <dbReference type="NCBI Taxonomy" id="2499852"/>
    <lineage>
        <taxon>Bacteria</taxon>
        <taxon>Pseudomonadati</taxon>
        <taxon>Pseudomonadota</taxon>
        <taxon>Alphaproteobacteria</taxon>
        <taxon>Hyphomicrobiales</taxon>
        <taxon>Methylobacteriaceae</taxon>
        <taxon>Methylobacterium</taxon>
    </lineage>
</organism>
<dbReference type="SUPFAM" id="SSF48264">
    <property type="entry name" value="Cytochrome P450"/>
    <property type="match status" value="1"/>
</dbReference>
<keyword evidence="3" id="KW-0408">Iron</keyword>
<dbReference type="GO" id="GO:0004497">
    <property type="term" value="F:monooxygenase activity"/>
    <property type="evidence" value="ECO:0007669"/>
    <property type="project" value="UniProtKB-KW"/>
</dbReference>
<comment type="similarity">
    <text evidence="2 3">Belongs to the cytochrome P450 family.</text>
</comment>
<evidence type="ECO:0000313" key="5">
    <source>
        <dbReference type="EMBL" id="RVU14089.1"/>
    </source>
</evidence>
<dbReference type="InterPro" id="IPR001128">
    <property type="entry name" value="Cyt_P450"/>
</dbReference>
<keyword evidence="3" id="KW-0349">Heme</keyword>
<dbReference type="CDD" id="cd11037">
    <property type="entry name" value="CYP199A2-like"/>
    <property type="match status" value="1"/>
</dbReference>